<keyword evidence="6 19" id="KW-0285">Flavoprotein</keyword>
<dbReference type="Gene3D" id="3.40.50.80">
    <property type="entry name" value="Nucleotide-binding domain of ferredoxin-NADP reductase (FNR) module"/>
    <property type="match status" value="1"/>
</dbReference>
<keyword evidence="10" id="KW-1133">Transmembrane helix</keyword>
<evidence type="ECO:0000256" key="18">
    <source>
        <dbReference type="ARBA" id="ARBA00049138"/>
    </source>
</evidence>
<dbReference type="Pfam" id="PF00175">
    <property type="entry name" value="NAD_binding_1"/>
    <property type="match status" value="1"/>
</dbReference>
<dbReference type="Pfam" id="PF00970">
    <property type="entry name" value="FAD_binding_6"/>
    <property type="match status" value="1"/>
</dbReference>
<evidence type="ECO:0000256" key="10">
    <source>
        <dbReference type="ARBA" id="ARBA00022989"/>
    </source>
</evidence>
<dbReference type="PANTHER" id="PTHR19370:SF184">
    <property type="entry name" value="NADH-CYTOCHROME B5 REDUCTASE-LIKE"/>
    <property type="match status" value="1"/>
</dbReference>
<keyword evidence="12" id="KW-0520">NAD</keyword>
<comment type="catalytic activity">
    <reaction evidence="17">
        <text>2 Fe(III)-[cytochrome b5] + NADH = 2 Fe(II)-[cytochrome b5] + NAD(+) + H(+)</text>
        <dbReference type="Rhea" id="RHEA:46680"/>
        <dbReference type="Rhea" id="RHEA-COMP:10438"/>
        <dbReference type="Rhea" id="RHEA-COMP:10439"/>
        <dbReference type="ChEBI" id="CHEBI:15378"/>
        <dbReference type="ChEBI" id="CHEBI:29033"/>
        <dbReference type="ChEBI" id="CHEBI:29034"/>
        <dbReference type="ChEBI" id="CHEBI:57540"/>
        <dbReference type="ChEBI" id="CHEBI:57945"/>
        <dbReference type="EC" id="1.6.2.2"/>
    </reaction>
</comment>
<evidence type="ECO:0000256" key="6">
    <source>
        <dbReference type="ARBA" id="ARBA00022630"/>
    </source>
</evidence>
<dbReference type="InterPro" id="IPR001433">
    <property type="entry name" value="OxRdtase_FAD/NAD-bd"/>
</dbReference>
<evidence type="ECO:0000256" key="7">
    <source>
        <dbReference type="ARBA" id="ARBA00022692"/>
    </source>
</evidence>
<evidence type="ECO:0000256" key="2">
    <source>
        <dbReference type="ARBA" id="ARBA00004294"/>
    </source>
</evidence>
<comment type="caution">
    <text evidence="22">The sequence shown here is derived from an EMBL/GenBank/DDBJ whole genome shotgun (WGS) entry which is preliminary data.</text>
</comment>
<keyword evidence="11" id="KW-0560">Oxidoreductase</keyword>
<comment type="pathway">
    <text evidence="3">Protein modification; peptidyl-diphthamide biosynthesis.</text>
</comment>
<dbReference type="InterPro" id="IPR001834">
    <property type="entry name" value="CBR-like"/>
</dbReference>
<accession>A0AAD5U0H5</accession>
<evidence type="ECO:0000256" key="3">
    <source>
        <dbReference type="ARBA" id="ARBA00005156"/>
    </source>
</evidence>
<keyword evidence="7" id="KW-0812">Transmembrane</keyword>
<dbReference type="FunFam" id="2.40.30.10:FF:000032">
    <property type="entry name" value="NADH-cytochrome b5 reductase"/>
    <property type="match status" value="1"/>
</dbReference>
<comment type="catalytic activity">
    <reaction evidence="18">
        <text>2 Fe(3+)-[Dph3] + NADH = 2 Fe(2+)-[Dph3] + NAD(+) + H(+)</text>
        <dbReference type="Rhea" id="RHEA:71231"/>
        <dbReference type="Rhea" id="RHEA-COMP:18002"/>
        <dbReference type="Rhea" id="RHEA-COMP:18003"/>
        <dbReference type="ChEBI" id="CHEBI:15378"/>
        <dbReference type="ChEBI" id="CHEBI:29033"/>
        <dbReference type="ChEBI" id="CHEBI:29034"/>
        <dbReference type="ChEBI" id="CHEBI:57540"/>
        <dbReference type="ChEBI" id="CHEBI:57945"/>
        <dbReference type="ChEBI" id="CHEBI:83228"/>
    </reaction>
    <physiologicalReaction direction="left-to-right" evidence="18">
        <dbReference type="Rhea" id="RHEA:71232"/>
    </physiologicalReaction>
</comment>
<protein>
    <recommendedName>
        <fullName evidence="15">NADH-cytochrome b5 reductase 1</fullName>
        <ecNumber evidence="5">1.6.2.2</ecNumber>
    </recommendedName>
    <alternativeName>
        <fullName evidence="16">Microsomal cytochrome b reductase</fullName>
    </alternativeName>
</protein>
<keyword evidence="9 19" id="KW-0274">FAD</keyword>
<reference evidence="22" key="1">
    <citation type="submission" date="2020-05" db="EMBL/GenBank/DDBJ databases">
        <title>Phylogenomic resolution of chytrid fungi.</title>
        <authorList>
            <person name="Stajich J.E."/>
            <person name="Amses K."/>
            <person name="Simmons R."/>
            <person name="Seto K."/>
            <person name="Myers J."/>
            <person name="Bonds A."/>
            <person name="Quandt C.A."/>
            <person name="Barry K."/>
            <person name="Liu P."/>
            <person name="Grigoriev I."/>
            <person name="Longcore J.E."/>
            <person name="James T.Y."/>
        </authorList>
    </citation>
    <scope>NUCLEOTIDE SEQUENCE</scope>
    <source>
        <strain evidence="22">JEL0476</strain>
    </source>
</reference>
<feature type="binding site" evidence="19">
    <location>
        <position position="413"/>
    </location>
    <ligand>
        <name>FAD</name>
        <dbReference type="ChEBI" id="CHEBI:57692"/>
    </ligand>
</feature>
<dbReference type="Pfam" id="PF01852">
    <property type="entry name" value="START"/>
    <property type="match status" value="1"/>
</dbReference>
<dbReference type="Gene3D" id="3.30.530.20">
    <property type="match status" value="1"/>
</dbReference>
<dbReference type="Proteomes" id="UP001211065">
    <property type="component" value="Unassembled WGS sequence"/>
</dbReference>
<feature type="binding site" evidence="19">
    <location>
        <position position="430"/>
    </location>
    <ligand>
        <name>FAD</name>
        <dbReference type="ChEBI" id="CHEBI:57692"/>
    </ligand>
</feature>
<feature type="binding site" evidence="19">
    <location>
        <position position="411"/>
    </location>
    <ligand>
        <name>FAD</name>
        <dbReference type="ChEBI" id="CHEBI:57692"/>
    </ligand>
</feature>
<comment type="similarity">
    <text evidence="4">Belongs to the flavoprotein pyridine nucleotide cytochrome reductase family.</text>
</comment>
<dbReference type="InterPro" id="IPR017938">
    <property type="entry name" value="Riboflavin_synthase-like_b-brl"/>
</dbReference>
<dbReference type="GO" id="GO:0008289">
    <property type="term" value="F:lipid binding"/>
    <property type="evidence" value="ECO:0007669"/>
    <property type="project" value="InterPro"/>
</dbReference>
<dbReference type="PRINTS" id="PR00371">
    <property type="entry name" value="FPNCR"/>
</dbReference>
<dbReference type="PROSITE" id="PS51384">
    <property type="entry name" value="FAD_FR"/>
    <property type="match status" value="1"/>
</dbReference>
<evidence type="ECO:0000256" key="13">
    <source>
        <dbReference type="ARBA" id="ARBA00023128"/>
    </source>
</evidence>
<keyword evidence="23" id="KW-1185">Reference proteome</keyword>
<sequence>MTNEQIEINEYNISEIESLEELNNKENYWAYVTTKEGVDIYRADDIISSRYLFKGQKALNQPIQDVLNCCSEVDFRVFFDKHVIERRMLEKIDHKSKIFYSRFKLPFPFTDRSFVIQETKEQRFKKTNSNLSFVEKNNFLVKKNDIYPNETEKKVSSKYNDKNDSSEKSEIQSEKDIEYWIVFNKTVKNDNVIYGRTDTVRAEILKGGWILEKLDDNLTKVTYILQVSPGGYVPNWLTNMYLIEESLIISEIDKFLKERREDLISFTDCNISCTLHLRPKCDHLNPNSSRVKASLLPPNLPEKSFAGAAVALIVANPYIKTTFPELPSYVPGVALGVTFTLYYLKRTLDQSAKPSLHKTEFKNFKLINKKQISPNSAVYRFALPTPTSVLGLPIGQHISIGAFYNGKDHLRSYTPISSDDDKGYFELLIKTYATGNVSKYINEISVGDSIKVKGPKGNFVYSPNLCKSIGMIAGGTGITPMLQIAKAIKKNPDDKTKVSLIFANVNESDILLKDELDVLCNDKRFSVYYVLNNPPPNWKSGIGFVTKDMVEKYLPKYSEDSKILLCGPPPMIKAMQAITEELGFPKANAISKLSDAVFKF</sequence>
<evidence type="ECO:0000256" key="1">
    <source>
        <dbReference type="ARBA" id="ARBA00001974"/>
    </source>
</evidence>
<evidence type="ECO:0000259" key="20">
    <source>
        <dbReference type="PROSITE" id="PS50848"/>
    </source>
</evidence>
<keyword evidence="8" id="KW-1000">Mitochondrion outer membrane</keyword>
<dbReference type="FunFam" id="3.40.50.80:FF:000019">
    <property type="entry name" value="NADH-cytochrome b5 reductase"/>
    <property type="match status" value="1"/>
</dbReference>
<dbReference type="PROSITE" id="PS50848">
    <property type="entry name" value="START"/>
    <property type="match status" value="1"/>
</dbReference>
<dbReference type="EC" id="1.6.2.2" evidence="5"/>
<keyword evidence="13" id="KW-0496">Mitochondrion</keyword>
<dbReference type="Gene3D" id="2.40.30.10">
    <property type="entry name" value="Translation factors"/>
    <property type="match status" value="1"/>
</dbReference>
<dbReference type="GO" id="GO:0090524">
    <property type="term" value="F:cytochrome-b5 reductase activity, acting on NADH"/>
    <property type="evidence" value="ECO:0007669"/>
    <property type="project" value="UniProtKB-EC"/>
</dbReference>
<dbReference type="PANTHER" id="PTHR19370">
    <property type="entry name" value="NADH-CYTOCHROME B5 REDUCTASE"/>
    <property type="match status" value="1"/>
</dbReference>
<feature type="domain" description="FAD-binding FR-type" evidence="21">
    <location>
        <begin position="359"/>
        <end position="462"/>
    </location>
</feature>
<evidence type="ECO:0000256" key="9">
    <source>
        <dbReference type="ARBA" id="ARBA00022827"/>
    </source>
</evidence>
<dbReference type="InterPro" id="IPR001709">
    <property type="entry name" value="Flavoprot_Pyr_Nucl_cyt_Rdtase"/>
</dbReference>
<evidence type="ECO:0000256" key="8">
    <source>
        <dbReference type="ARBA" id="ARBA00022787"/>
    </source>
</evidence>
<dbReference type="InterPro" id="IPR002913">
    <property type="entry name" value="START_lipid-bd_dom"/>
</dbReference>
<feature type="domain" description="START" evidence="20">
    <location>
        <begin position="17"/>
        <end position="239"/>
    </location>
</feature>
<evidence type="ECO:0000256" key="17">
    <source>
        <dbReference type="ARBA" id="ARBA00047682"/>
    </source>
</evidence>
<dbReference type="InterPro" id="IPR039261">
    <property type="entry name" value="FNR_nucleotide-bd"/>
</dbReference>
<evidence type="ECO:0000256" key="11">
    <source>
        <dbReference type="ARBA" id="ARBA00023002"/>
    </source>
</evidence>
<dbReference type="GO" id="GO:0005741">
    <property type="term" value="C:mitochondrial outer membrane"/>
    <property type="evidence" value="ECO:0007669"/>
    <property type="project" value="UniProtKB-SubCell"/>
</dbReference>
<evidence type="ECO:0000256" key="14">
    <source>
        <dbReference type="ARBA" id="ARBA00023136"/>
    </source>
</evidence>
<feature type="binding site" evidence="19">
    <location>
        <position position="479"/>
    </location>
    <ligand>
        <name>FAD</name>
        <dbReference type="ChEBI" id="CHEBI:57692"/>
    </ligand>
</feature>
<proteinExistence type="inferred from homology"/>
<evidence type="ECO:0000256" key="5">
    <source>
        <dbReference type="ARBA" id="ARBA00012011"/>
    </source>
</evidence>
<dbReference type="InterPro" id="IPR023393">
    <property type="entry name" value="START-like_dom_sf"/>
</dbReference>
<dbReference type="SUPFAM" id="SSF55961">
    <property type="entry name" value="Bet v1-like"/>
    <property type="match status" value="1"/>
</dbReference>
<comment type="cofactor">
    <cofactor evidence="1 19">
        <name>FAD</name>
        <dbReference type="ChEBI" id="CHEBI:57692"/>
    </cofactor>
</comment>
<dbReference type="SUPFAM" id="SSF52343">
    <property type="entry name" value="Ferredoxin reductase-like, C-terminal NADP-linked domain"/>
    <property type="match status" value="1"/>
</dbReference>
<feature type="binding site" evidence="19">
    <location>
        <position position="438"/>
    </location>
    <ligand>
        <name>FAD</name>
        <dbReference type="ChEBI" id="CHEBI:57692"/>
    </ligand>
</feature>
<comment type="subcellular location">
    <subcellularLocation>
        <location evidence="2">Mitochondrion outer membrane</location>
    </subcellularLocation>
</comment>
<evidence type="ECO:0000256" key="15">
    <source>
        <dbReference type="ARBA" id="ARBA00039438"/>
    </source>
</evidence>
<feature type="binding site" evidence="19">
    <location>
        <position position="437"/>
    </location>
    <ligand>
        <name>FAD</name>
        <dbReference type="ChEBI" id="CHEBI:57692"/>
    </ligand>
</feature>
<evidence type="ECO:0000256" key="12">
    <source>
        <dbReference type="ARBA" id="ARBA00023027"/>
    </source>
</evidence>
<evidence type="ECO:0000256" key="19">
    <source>
        <dbReference type="PIRSR" id="PIRSR601834-1"/>
    </source>
</evidence>
<organism evidence="22 23">
    <name type="scientific">Clydaea vesicula</name>
    <dbReference type="NCBI Taxonomy" id="447962"/>
    <lineage>
        <taxon>Eukaryota</taxon>
        <taxon>Fungi</taxon>
        <taxon>Fungi incertae sedis</taxon>
        <taxon>Chytridiomycota</taxon>
        <taxon>Chytridiomycota incertae sedis</taxon>
        <taxon>Chytridiomycetes</taxon>
        <taxon>Lobulomycetales</taxon>
        <taxon>Lobulomycetaceae</taxon>
        <taxon>Clydaea</taxon>
    </lineage>
</organism>
<name>A0AAD5U0H5_9FUNG</name>
<dbReference type="CDD" id="cd06183">
    <property type="entry name" value="cyt_b5_reduct_like"/>
    <property type="match status" value="1"/>
</dbReference>
<evidence type="ECO:0000256" key="4">
    <source>
        <dbReference type="ARBA" id="ARBA00006105"/>
    </source>
</evidence>
<evidence type="ECO:0000313" key="23">
    <source>
        <dbReference type="Proteomes" id="UP001211065"/>
    </source>
</evidence>
<evidence type="ECO:0000259" key="21">
    <source>
        <dbReference type="PROSITE" id="PS51384"/>
    </source>
</evidence>
<feature type="binding site" evidence="19">
    <location>
        <position position="428"/>
    </location>
    <ligand>
        <name>FAD</name>
        <dbReference type="ChEBI" id="CHEBI:57692"/>
    </ligand>
</feature>
<evidence type="ECO:0000256" key="16">
    <source>
        <dbReference type="ARBA" id="ARBA00041901"/>
    </source>
</evidence>
<dbReference type="InterPro" id="IPR008333">
    <property type="entry name" value="Cbr1-like_FAD-bd_dom"/>
</dbReference>
<dbReference type="AlphaFoldDB" id="A0AAD5U0H5"/>
<gene>
    <name evidence="22" type="primary">CBR1</name>
    <name evidence="22" type="ORF">HK099_004585</name>
</gene>
<dbReference type="EMBL" id="JADGJW010000329">
    <property type="protein sequence ID" value="KAJ3219729.1"/>
    <property type="molecule type" value="Genomic_DNA"/>
</dbReference>
<keyword evidence="14" id="KW-0472">Membrane</keyword>
<evidence type="ECO:0000313" key="22">
    <source>
        <dbReference type="EMBL" id="KAJ3219729.1"/>
    </source>
</evidence>
<dbReference type="PRINTS" id="PR00406">
    <property type="entry name" value="CYTB5RDTASE"/>
</dbReference>
<dbReference type="InterPro" id="IPR017927">
    <property type="entry name" value="FAD-bd_FR_type"/>
</dbReference>
<dbReference type="CDD" id="cd00177">
    <property type="entry name" value="START"/>
    <property type="match status" value="1"/>
</dbReference>
<dbReference type="SUPFAM" id="SSF63380">
    <property type="entry name" value="Riboflavin synthase domain-like"/>
    <property type="match status" value="1"/>
</dbReference>